<evidence type="ECO:0000313" key="1">
    <source>
        <dbReference type="EMBL" id="MBC2292909.1"/>
    </source>
</evidence>
<gene>
    <name evidence="1" type="ORF">HCC36_06645</name>
</gene>
<dbReference type="Pfam" id="PF07901">
    <property type="entry name" value="DUF1672"/>
    <property type="match status" value="1"/>
</dbReference>
<comment type="caution">
    <text evidence="1">The sequence shown here is derived from an EMBL/GenBank/DDBJ whole genome shotgun (WGS) entry which is preliminary data.</text>
</comment>
<name>A0A842FYN6_9LIST</name>
<dbReference type="RefSeq" id="WP_185629014.1">
    <property type="nucleotide sequence ID" value="NZ_JAARZT010000011.1"/>
</dbReference>
<dbReference type="EMBL" id="JAARZT010000011">
    <property type="protein sequence ID" value="MBC2292909.1"/>
    <property type="molecule type" value="Genomic_DNA"/>
</dbReference>
<dbReference type="PROSITE" id="PS51257">
    <property type="entry name" value="PROKAR_LIPOPROTEIN"/>
    <property type="match status" value="1"/>
</dbReference>
<reference evidence="1 2" key="1">
    <citation type="submission" date="2020-03" db="EMBL/GenBank/DDBJ databases">
        <title>Soil Listeria distribution.</title>
        <authorList>
            <person name="Liao J."/>
            <person name="Wiedmann M."/>
        </authorList>
    </citation>
    <scope>NUCLEOTIDE SEQUENCE [LARGE SCALE GENOMIC DNA]</scope>
    <source>
        <strain evidence="1 2">FSL L7-0051</strain>
    </source>
</reference>
<evidence type="ECO:0000313" key="2">
    <source>
        <dbReference type="Proteomes" id="UP000543005"/>
    </source>
</evidence>
<accession>A0A842FYN6</accession>
<organism evidence="1 2">
    <name type="scientific">Listeria booriae</name>
    <dbReference type="NCBI Taxonomy" id="1552123"/>
    <lineage>
        <taxon>Bacteria</taxon>
        <taxon>Bacillati</taxon>
        <taxon>Bacillota</taxon>
        <taxon>Bacilli</taxon>
        <taxon>Bacillales</taxon>
        <taxon>Listeriaceae</taxon>
        <taxon>Listeria</taxon>
    </lineage>
</organism>
<proteinExistence type="predicted"/>
<dbReference type="InterPro" id="IPR012873">
    <property type="entry name" value="DUF1672"/>
</dbReference>
<protein>
    <submittedName>
        <fullName evidence="1">DUF1672 family protein</fullName>
    </submittedName>
</protein>
<dbReference type="AlphaFoldDB" id="A0A842FYN6"/>
<sequence>MNLKIPILLAIALIMGGCGIMNGSQDKDTKSLTSSVQDYNGQGFVYRDGSKTTEIVAANKKEISESAKNYMKLNYNQDVNINNVVPALGAAVVHVSSKDKLEYFTSVIVSLDTNETPPKFSTTSQQYEVEKAIVSGLYHYSYAEEFKKVDSFAKEVTEKWDVVGLNEKAIEKTSSGGYVNPFYYISVSPNDFEDIYKKYMENPSMSLVDVRGLFEEKHINPEDLKLNISFRFFMSKKGAKADKKVADEIIQKLKSVTGFPVGSYAVFVYGNTIVNKDGMGEGSSIGTVPTVDDINIK</sequence>
<dbReference type="Proteomes" id="UP000543005">
    <property type="component" value="Unassembled WGS sequence"/>
</dbReference>